<comment type="similarity">
    <text evidence="1 4">Belongs to the bacterial flagellin family.</text>
</comment>
<dbReference type="Proteomes" id="UP000036756">
    <property type="component" value="Unassembled WGS sequence"/>
</dbReference>
<sequence>MNINHNMAAVNAYNNYNKNISDKSKAMMKISTGARINKASDDAAGASISEKMKGQIRGLQQASRNIQDGISLIRTAEGGLASIENPNLVRMRELCIQALNDTLTYSDRQHIQTELANIEASIDGIATDTEFNEINVLAPPMVKYTEDPPKTEEPSLDIVFLIDDSATMGEEIQMVKDGIGGFVESLQDTISTRIAFVSLCDLNTNNPESFKDFSSNPNLDHIQIESASTRPYDAIIESMPGGSVGSKLSYNSNSKKVFVLFTDTYNESGGGTSESTSKKVEGSNVKLGYDNDDVQVYNFLFDGDQYDSVYKEITDTTGGKIYHPSTTEDIKNNLINDLVNDIKGSLPEPSTPTEEKWKMKDVILQVGPNSSQQFVIDLFDARCKSLGIYNLSVLSREDANDALTRIDNAMLMVSGQRANFGAYTNALEHISNNVENSNLNLNAANSRIEDADISLEVIKSAKSGILADASQRLLIESLKLSDGIINMLGNFKNIN</sequence>
<dbReference type="Pfam" id="PF00669">
    <property type="entry name" value="Flagellin_N"/>
    <property type="match status" value="1"/>
</dbReference>
<evidence type="ECO:0000256" key="2">
    <source>
        <dbReference type="ARBA" id="ARBA00020110"/>
    </source>
</evidence>
<evidence type="ECO:0000313" key="7">
    <source>
        <dbReference type="Proteomes" id="UP000036756"/>
    </source>
</evidence>
<proteinExistence type="inferred from homology"/>
<accession>A0A0J8DA12</accession>
<dbReference type="Gene3D" id="3.40.50.410">
    <property type="entry name" value="von Willebrand factor, type A domain"/>
    <property type="match status" value="1"/>
</dbReference>
<dbReference type="SUPFAM" id="SSF64518">
    <property type="entry name" value="Phase 1 flagellin"/>
    <property type="match status" value="1"/>
</dbReference>
<comment type="subcellular location">
    <subcellularLocation>
        <location evidence="4">Secreted</location>
    </subcellularLocation>
    <subcellularLocation>
        <location evidence="4">Bacterial flagellum</location>
    </subcellularLocation>
</comment>
<dbReference type="OrthoDB" id="9796789at2"/>
<dbReference type="Pfam" id="PF00092">
    <property type="entry name" value="VWA"/>
    <property type="match status" value="1"/>
</dbReference>
<keyword evidence="6" id="KW-0969">Cilium</keyword>
<dbReference type="STRING" id="1121307.CLCY_5c01340"/>
<dbReference type="InterPro" id="IPR036465">
    <property type="entry name" value="vWFA_dom_sf"/>
</dbReference>
<dbReference type="EMBL" id="LFVU01000004">
    <property type="protein sequence ID" value="KMT22895.1"/>
    <property type="molecule type" value="Genomic_DNA"/>
</dbReference>
<comment type="function">
    <text evidence="4">Flagellin is the subunit protein which polymerizes to form the filaments of bacterial flagella.</text>
</comment>
<dbReference type="InterPro" id="IPR046358">
    <property type="entry name" value="Flagellin_C"/>
</dbReference>
<dbReference type="PANTHER" id="PTHR42792:SF2">
    <property type="entry name" value="FLAGELLIN"/>
    <property type="match status" value="1"/>
</dbReference>
<dbReference type="RefSeq" id="WP_048569625.1">
    <property type="nucleotide sequence ID" value="NZ_LFVU01000004.1"/>
</dbReference>
<dbReference type="CDD" id="cd00198">
    <property type="entry name" value="vWFA"/>
    <property type="match status" value="1"/>
</dbReference>
<evidence type="ECO:0000313" key="6">
    <source>
        <dbReference type="EMBL" id="KMT22895.1"/>
    </source>
</evidence>
<dbReference type="PROSITE" id="PS50234">
    <property type="entry name" value="VWFA"/>
    <property type="match status" value="1"/>
</dbReference>
<reference evidence="6 7" key="1">
    <citation type="submission" date="2015-06" db="EMBL/GenBank/DDBJ databases">
        <title>Draft genome sequence of the purine-degrading Clostridium cylindrosporum HC-1 (DSM 605).</title>
        <authorList>
            <person name="Poehlein A."/>
            <person name="Schiel-Bengelsdorf B."/>
            <person name="Bengelsdorf F."/>
            <person name="Daniel R."/>
            <person name="Duerre P."/>
        </authorList>
    </citation>
    <scope>NUCLEOTIDE SEQUENCE [LARGE SCALE GENOMIC DNA]</scope>
    <source>
        <strain evidence="6 7">DSM 605</strain>
    </source>
</reference>
<feature type="domain" description="VWFA" evidence="5">
    <location>
        <begin position="157"/>
        <end position="342"/>
    </location>
</feature>
<dbReference type="AlphaFoldDB" id="A0A0J8DA12"/>
<protein>
    <recommendedName>
        <fullName evidence="2 4">Flagellin</fullName>
    </recommendedName>
</protein>
<evidence type="ECO:0000256" key="1">
    <source>
        <dbReference type="ARBA" id="ARBA00005709"/>
    </source>
</evidence>
<evidence type="ECO:0000259" key="5">
    <source>
        <dbReference type="PROSITE" id="PS50234"/>
    </source>
</evidence>
<evidence type="ECO:0000256" key="3">
    <source>
        <dbReference type="ARBA" id="ARBA00023143"/>
    </source>
</evidence>
<keyword evidence="3 4" id="KW-0975">Bacterial flagellum</keyword>
<comment type="caution">
    <text evidence="6">The sequence shown here is derived from an EMBL/GenBank/DDBJ whole genome shotgun (WGS) entry which is preliminary data.</text>
</comment>
<dbReference type="PATRIC" id="fig|1121307.3.peg.2070"/>
<dbReference type="GO" id="GO:0005576">
    <property type="term" value="C:extracellular region"/>
    <property type="evidence" value="ECO:0007669"/>
    <property type="project" value="UniProtKB-SubCell"/>
</dbReference>
<dbReference type="PANTHER" id="PTHR42792">
    <property type="entry name" value="FLAGELLIN"/>
    <property type="match status" value="1"/>
</dbReference>
<dbReference type="GO" id="GO:0009288">
    <property type="term" value="C:bacterial-type flagellum"/>
    <property type="evidence" value="ECO:0007669"/>
    <property type="project" value="UniProtKB-SubCell"/>
</dbReference>
<keyword evidence="6" id="KW-0282">Flagellum</keyword>
<evidence type="ECO:0000256" key="4">
    <source>
        <dbReference type="RuleBase" id="RU362073"/>
    </source>
</evidence>
<keyword evidence="6" id="KW-0966">Cell projection</keyword>
<gene>
    <name evidence="6" type="primary">fla</name>
    <name evidence="6" type="ORF">CLCY_5c01340</name>
</gene>
<keyword evidence="4" id="KW-0964">Secreted</keyword>
<dbReference type="InterPro" id="IPR001029">
    <property type="entry name" value="Flagellin_N"/>
</dbReference>
<dbReference type="Gene3D" id="1.20.1330.10">
    <property type="entry name" value="f41 fragment of flagellin, N-terminal domain"/>
    <property type="match status" value="1"/>
</dbReference>
<keyword evidence="7" id="KW-1185">Reference proteome</keyword>
<dbReference type="InterPro" id="IPR001492">
    <property type="entry name" value="Flagellin"/>
</dbReference>
<dbReference type="PRINTS" id="PR00207">
    <property type="entry name" value="FLAGELLIN"/>
</dbReference>
<dbReference type="InterPro" id="IPR002035">
    <property type="entry name" value="VWF_A"/>
</dbReference>
<dbReference type="Pfam" id="PF00700">
    <property type="entry name" value="Flagellin_C"/>
    <property type="match status" value="1"/>
</dbReference>
<name>A0A0J8DA12_CLOCY</name>
<dbReference type="GO" id="GO:0005198">
    <property type="term" value="F:structural molecule activity"/>
    <property type="evidence" value="ECO:0007669"/>
    <property type="project" value="UniProtKB-UniRule"/>
</dbReference>
<organism evidence="6 7">
    <name type="scientific">Clostridium cylindrosporum DSM 605</name>
    <dbReference type="NCBI Taxonomy" id="1121307"/>
    <lineage>
        <taxon>Bacteria</taxon>
        <taxon>Bacillati</taxon>
        <taxon>Bacillota</taxon>
        <taxon>Clostridia</taxon>
        <taxon>Eubacteriales</taxon>
        <taxon>Clostridiaceae</taxon>
        <taxon>Clostridium</taxon>
    </lineage>
</organism>